<dbReference type="PANTHER" id="PTHR30015">
    <property type="entry name" value="MRR RESTRICTION SYSTEM PROTEIN"/>
    <property type="match status" value="1"/>
</dbReference>
<keyword evidence="1" id="KW-0472">Membrane</keyword>
<dbReference type="InterPro" id="IPR011335">
    <property type="entry name" value="Restrct_endonuc-II-like"/>
</dbReference>
<dbReference type="Gene3D" id="3.40.1350.10">
    <property type="match status" value="1"/>
</dbReference>
<name>A0ABP8UXH6_9GAMM</name>
<evidence type="ECO:0000313" key="5">
    <source>
        <dbReference type="Proteomes" id="UP001500604"/>
    </source>
</evidence>
<keyword evidence="1" id="KW-1133">Transmembrane helix</keyword>
<dbReference type="Pfam" id="PF04471">
    <property type="entry name" value="Mrr_cat"/>
    <property type="match status" value="1"/>
</dbReference>
<gene>
    <name evidence="4" type="ORF">GCM10023116_05790</name>
</gene>
<comment type="caution">
    <text evidence="4">The sequence shown here is derived from an EMBL/GenBank/DDBJ whole genome shotgun (WGS) entry which is preliminary data.</text>
</comment>
<dbReference type="InterPro" id="IPR007560">
    <property type="entry name" value="Restrct_endonuc_IV_Mrr"/>
</dbReference>
<accession>A0ABP8UXH6</accession>
<dbReference type="RefSeq" id="WP_345193831.1">
    <property type="nucleotide sequence ID" value="NZ_BAABFL010000063.1"/>
</dbReference>
<sequence>MARRQPTQANVATGLLGFFALLFVLGAIDGNYILKLLLSMSVAVLAAFLLLERLGNSHSFTSTNWGADDSKYRYSASGGKPSYTFHQQTVDETAPAVWTLKLLQSMEWLVFEQLVASYFKMRGMKAELTGSGADGGVDVKVTTQTTQAKRQIYVQCKAWSKQMVGVKPVRELYGVMMADKADMGILITTSTFTEDSLRFAKNIPSLRLINGEQFLALMKKLPADQQQALLTQFIRGDYKTPSCPKCSIKMVSRRSQKRGFDAKPFWGCRNFPRCRQTMQMKRDQAA</sequence>
<dbReference type="InterPro" id="IPR013498">
    <property type="entry name" value="Topo_IA_Znf"/>
</dbReference>
<dbReference type="InterPro" id="IPR011856">
    <property type="entry name" value="tRNA_endonuc-like_dom_sf"/>
</dbReference>
<keyword evidence="5" id="KW-1185">Reference proteome</keyword>
<evidence type="ECO:0000259" key="3">
    <source>
        <dbReference type="Pfam" id="PF04471"/>
    </source>
</evidence>
<reference evidence="5" key="1">
    <citation type="journal article" date="2019" name="Int. J. Syst. Evol. Microbiol.">
        <title>The Global Catalogue of Microorganisms (GCM) 10K type strain sequencing project: providing services to taxonomists for standard genome sequencing and annotation.</title>
        <authorList>
            <consortium name="The Broad Institute Genomics Platform"/>
            <consortium name="The Broad Institute Genome Sequencing Center for Infectious Disease"/>
            <person name="Wu L."/>
            <person name="Ma J."/>
        </authorList>
    </citation>
    <scope>NUCLEOTIDE SEQUENCE [LARGE SCALE GENOMIC DNA]</scope>
    <source>
        <strain evidence="5">JCM 17805</strain>
    </source>
</reference>
<evidence type="ECO:0000259" key="2">
    <source>
        <dbReference type="Pfam" id="PF01396"/>
    </source>
</evidence>
<dbReference type="InterPro" id="IPR052906">
    <property type="entry name" value="Type_IV_Methyl-Rstrct_Enzyme"/>
</dbReference>
<feature type="domain" description="Restriction endonuclease type IV Mrr" evidence="3">
    <location>
        <begin position="103"/>
        <end position="218"/>
    </location>
</feature>
<dbReference type="Proteomes" id="UP001500604">
    <property type="component" value="Unassembled WGS sequence"/>
</dbReference>
<dbReference type="PANTHER" id="PTHR30015:SF7">
    <property type="entry name" value="TYPE IV METHYL-DIRECTED RESTRICTION ENZYME ECOKMRR"/>
    <property type="match status" value="1"/>
</dbReference>
<proteinExistence type="predicted"/>
<evidence type="ECO:0008006" key="6">
    <source>
        <dbReference type="Google" id="ProtNLM"/>
    </source>
</evidence>
<feature type="transmembrane region" description="Helical" evidence="1">
    <location>
        <begin position="32"/>
        <end position="51"/>
    </location>
</feature>
<feature type="domain" description="DNA topoisomerase type IA zn finger" evidence="2">
    <location>
        <begin position="242"/>
        <end position="282"/>
    </location>
</feature>
<organism evidence="4 5">
    <name type="scientific">Kistimonas scapharcae</name>
    <dbReference type="NCBI Taxonomy" id="1036133"/>
    <lineage>
        <taxon>Bacteria</taxon>
        <taxon>Pseudomonadati</taxon>
        <taxon>Pseudomonadota</taxon>
        <taxon>Gammaproteobacteria</taxon>
        <taxon>Oceanospirillales</taxon>
        <taxon>Endozoicomonadaceae</taxon>
        <taxon>Kistimonas</taxon>
    </lineage>
</organism>
<protein>
    <recommendedName>
        <fullName evidence="6">Restriction endonuclease</fullName>
    </recommendedName>
</protein>
<keyword evidence="1" id="KW-0812">Transmembrane</keyword>
<dbReference type="Gene3D" id="3.30.65.10">
    <property type="entry name" value="Bacterial Topoisomerase I, domain 1"/>
    <property type="match status" value="1"/>
</dbReference>
<dbReference type="SUPFAM" id="SSF52980">
    <property type="entry name" value="Restriction endonuclease-like"/>
    <property type="match status" value="1"/>
</dbReference>
<feature type="transmembrane region" description="Helical" evidence="1">
    <location>
        <begin position="7"/>
        <end position="26"/>
    </location>
</feature>
<dbReference type="Pfam" id="PF01396">
    <property type="entry name" value="Zn_ribbon_Top1"/>
    <property type="match status" value="1"/>
</dbReference>
<evidence type="ECO:0000313" key="4">
    <source>
        <dbReference type="EMBL" id="GAA4648312.1"/>
    </source>
</evidence>
<evidence type="ECO:0000256" key="1">
    <source>
        <dbReference type="SAM" id="Phobius"/>
    </source>
</evidence>
<dbReference type="EMBL" id="BAABFL010000063">
    <property type="protein sequence ID" value="GAA4648312.1"/>
    <property type="molecule type" value="Genomic_DNA"/>
</dbReference>